<dbReference type="AlphaFoldDB" id="A0AAF0XPV3"/>
<name>A0AAF0XPV3_DAUCS</name>
<proteinExistence type="predicted"/>
<organism evidence="1 2">
    <name type="scientific">Daucus carota subsp. sativus</name>
    <name type="common">Carrot</name>
    <dbReference type="NCBI Taxonomy" id="79200"/>
    <lineage>
        <taxon>Eukaryota</taxon>
        <taxon>Viridiplantae</taxon>
        <taxon>Streptophyta</taxon>
        <taxon>Embryophyta</taxon>
        <taxon>Tracheophyta</taxon>
        <taxon>Spermatophyta</taxon>
        <taxon>Magnoliopsida</taxon>
        <taxon>eudicotyledons</taxon>
        <taxon>Gunneridae</taxon>
        <taxon>Pentapetalae</taxon>
        <taxon>asterids</taxon>
        <taxon>campanulids</taxon>
        <taxon>Apiales</taxon>
        <taxon>Apiaceae</taxon>
        <taxon>Apioideae</taxon>
        <taxon>Scandiceae</taxon>
        <taxon>Daucinae</taxon>
        <taxon>Daucus</taxon>
        <taxon>Daucus sect. Daucus</taxon>
    </lineage>
</organism>
<reference evidence="1" key="1">
    <citation type="journal article" date="2016" name="Nat. Genet.">
        <title>A high-quality carrot genome assembly provides new insights into carotenoid accumulation and asterid genome evolution.</title>
        <authorList>
            <person name="Iorizzo M."/>
            <person name="Ellison S."/>
            <person name="Senalik D."/>
            <person name="Zeng P."/>
            <person name="Satapoomin P."/>
            <person name="Huang J."/>
            <person name="Bowman M."/>
            <person name="Iovene M."/>
            <person name="Sanseverino W."/>
            <person name="Cavagnaro P."/>
            <person name="Yildiz M."/>
            <person name="Macko-Podgorni A."/>
            <person name="Moranska E."/>
            <person name="Grzebelus E."/>
            <person name="Grzebelus D."/>
            <person name="Ashrafi H."/>
            <person name="Zheng Z."/>
            <person name="Cheng S."/>
            <person name="Spooner D."/>
            <person name="Van Deynze A."/>
            <person name="Simon P."/>
        </authorList>
    </citation>
    <scope>NUCLEOTIDE SEQUENCE</scope>
    <source>
        <tissue evidence="1">Leaf</tissue>
    </source>
</reference>
<evidence type="ECO:0000313" key="1">
    <source>
        <dbReference type="EMBL" id="WOH10949.1"/>
    </source>
</evidence>
<evidence type="ECO:0000313" key="2">
    <source>
        <dbReference type="Proteomes" id="UP000077755"/>
    </source>
</evidence>
<gene>
    <name evidence="1" type="ORF">DCAR_0830426</name>
</gene>
<protein>
    <submittedName>
        <fullName evidence="1">Uncharacterized protein</fullName>
    </submittedName>
</protein>
<reference evidence="1" key="2">
    <citation type="submission" date="2022-03" db="EMBL/GenBank/DDBJ databases">
        <title>Draft title - Genomic analysis of global carrot germplasm unveils the trajectory of domestication and the origin of high carotenoid orange carrot.</title>
        <authorList>
            <person name="Iorizzo M."/>
            <person name="Ellison S."/>
            <person name="Senalik D."/>
            <person name="Macko-Podgorni A."/>
            <person name="Grzebelus D."/>
            <person name="Bostan H."/>
            <person name="Rolling W."/>
            <person name="Curaba J."/>
            <person name="Simon P."/>
        </authorList>
    </citation>
    <scope>NUCLEOTIDE SEQUENCE</scope>
    <source>
        <tissue evidence="1">Leaf</tissue>
    </source>
</reference>
<accession>A0AAF0XPV3</accession>
<dbReference type="EMBL" id="CP093350">
    <property type="protein sequence ID" value="WOH10949.1"/>
    <property type="molecule type" value="Genomic_DNA"/>
</dbReference>
<keyword evidence="2" id="KW-1185">Reference proteome</keyword>
<dbReference type="Proteomes" id="UP000077755">
    <property type="component" value="Chromosome 8"/>
</dbReference>
<sequence>MQCCVVFRVHKCSVIPVYDIKVHDRVHDTYKGELEGKDFAYDEGKSLFTVGALSRNKLEFTVVLQDMSSNNPYNFAFTYNCCYLQKQTELQSCTPTDGCPHGSDHKRMRCPYQSKTHKMEISYAAKITM</sequence>